<gene>
    <name evidence="2" type="ORF">AAA083_11010</name>
</gene>
<dbReference type="InterPro" id="IPR008207">
    <property type="entry name" value="Sig_transdc_His_kin_Hpt_dom"/>
</dbReference>
<feature type="domain" description="HPt" evidence="1">
    <location>
        <begin position="42"/>
        <end position="106"/>
    </location>
</feature>
<evidence type="ECO:0000313" key="2">
    <source>
        <dbReference type="EMBL" id="MEQ3363501.1"/>
    </source>
</evidence>
<protein>
    <submittedName>
        <fullName evidence="2">Hpt domain-containing protein</fullName>
    </submittedName>
</protein>
<evidence type="ECO:0000259" key="1">
    <source>
        <dbReference type="Pfam" id="PF01627"/>
    </source>
</evidence>
<evidence type="ECO:0000313" key="3">
    <source>
        <dbReference type="Proteomes" id="UP001487305"/>
    </source>
</evidence>
<reference evidence="2 3" key="1">
    <citation type="submission" date="2024-04" db="EMBL/GenBank/DDBJ databases">
        <title>Human intestinal bacterial collection.</title>
        <authorList>
            <person name="Pauvert C."/>
            <person name="Hitch T.C.A."/>
            <person name="Clavel T."/>
        </authorList>
    </citation>
    <scope>NUCLEOTIDE SEQUENCE [LARGE SCALE GENOMIC DNA]</scope>
    <source>
        <strain evidence="2 3">CLA-KB-H42</strain>
    </source>
</reference>
<dbReference type="SUPFAM" id="SSF47226">
    <property type="entry name" value="Histidine-containing phosphotransfer domain, HPT domain"/>
    <property type="match status" value="1"/>
</dbReference>
<accession>A0ABV1JGP6</accession>
<dbReference type="Gene3D" id="1.20.120.160">
    <property type="entry name" value="HPT domain"/>
    <property type="match status" value="1"/>
</dbReference>
<proteinExistence type="predicted"/>
<dbReference type="EMBL" id="JBBNOP010000009">
    <property type="protein sequence ID" value="MEQ3363501.1"/>
    <property type="molecule type" value="Genomic_DNA"/>
</dbReference>
<dbReference type="Pfam" id="PF01627">
    <property type="entry name" value="Hpt"/>
    <property type="match status" value="1"/>
</dbReference>
<sequence>MLNETQIDELIAHGIDYRGGVDRFGGNSAMFEKFIFRYLDDEHYSLLVAAVEAGDAEEGFRVAHTLKGVVGNLSFSSYFAVLDPVTESLRSGDLESARRLMPNVEKAHMETIAILEQLS</sequence>
<dbReference type="Proteomes" id="UP001487305">
    <property type="component" value="Unassembled WGS sequence"/>
</dbReference>
<dbReference type="RefSeq" id="WP_102373331.1">
    <property type="nucleotide sequence ID" value="NZ_JBBNOP010000009.1"/>
</dbReference>
<dbReference type="InterPro" id="IPR036641">
    <property type="entry name" value="HPT_dom_sf"/>
</dbReference>
<organism evidence="2 3">
    <name type="scientific">Raoultibacter massiliensis</name>
    <dbReference type="NCBI Taxonomy" id="1852371"/>
    <lineage>
        <taxon>Bacteria</taxon>
        <taxon>Bacillati</taxon>
        <taxon>Actinomycetota</taxon>
        <taxon>Coriobacteriia</taxon>
        <taxon>Eggerthellales</taxon>
        <taxon>Eggerthellaceae</taxon>
        <taxon>Raoultibacter</taxon>
    </lineage>
</organism>
<name>A0ABV1JGP6_9ACTN</name>
<keyword evidence="3" id="KW-1185">Reference proteome</keyword>
<comment type="caution">
    <text evidence="2">The sequence shown here is derived from an EMBL/GenBank/DDBJ whole genome shotgun (WGS) entry which is preliminary data.</text>
</comment>